<sequence length="171" mass="20020">MSNRISGSISFINRTVSSIRLKVLYEESVHLIEETSLYFDREGKVLSKTLPPVVVNLYTSESILLTTRLMQMVSWLLLQRALEDGDMSLEQVISEKDKIKFDYSHLDYTVTGWNDLPCFFRNLVERSLQLQKRIVLLDQEIYNTNLNDLSLYRSNHVQTQMKLLEACFENF</sequence>
<keyword evidence="2" id="KW-1185">Reference proteome</keyword>
<evidence type="ECO:0000313" key="1">
    <source>
        <dbReference type="EMBL" id="AKK20264.1"/>
    </source>
</evidence>
<dbReference type="InterPro" id="IPR010848">
    <property type="entry name" value="DUF1465"/>
</dbReference>
<dbReference type="InterPro" id="IPR038301">
    <property type="entry name" value="AraC-like_sf"/>
</dbReference>
<dbReference type="OrthoDB" id="9799531at2"/>
<proteinExistence type="predicted"/>
<dbReference type="PATRIC" id="fig|1277257.4.peg.682"/>
<name>A0A0G3I2Z8_LIBAF</name>
<dbReference type="STRING" id="1277257.G293_03180"/>
<protein>
    <recommendedName>
        <fullName evidence="3">Regulator of CtrA degradation</fullName>
    </recommendedName>
</protein>
<dbReference type="Proteomes" id="UP000035503">
    <property type="component" value="Chromosome"/>
</dbReference>
<evidence type="ECO:0000313" key="2">
    <source>
        <dbReference type="Proteomes" id="UP000035503"/>
    </source>
</evidence>
<evidence type="ECO:0008006" key="3">
    <source>
        <dbReference type="Google" id="ProtNLM"/>
    </source>
</evidence>
<dbReference type="AlphaFoldDB" id="A0A0G3I2Z8"/>
<dbReference type="Gene3D" id="1.10.8.930">
    <property type="entry name" value="Protein of unknown function DUF1465"/>
    <property type="match status" value="1"/>
</dbReference>
<reference evidence="1 2" key="1">
    <citation type="journal article" date="2015" name="Genome Announc.">
        <title>Complete Genome Sequence of 'Candidatus Liberibacter africanus,' a Bacterium Associated with Citrus Huanglongbing.</title>
        <authorList>
            <person name="Lin H."/>
            <person name="Pietersen G."/>
            <person name="Han C."/>
            <person name="Read D.A."/>
            <person name="Lou B."/>
            <person name="Gupta G."/>
            <person name="Civerolo E.L."/>
        </authorList>
    </citation>
    <scope>NUCLEOTIDE SEQUENCE [LARGE SCALE GENOMIC DNA]</scope>
    <source>
        <strain evidence="1 2">PTSAPSY</strain>
    </source>
</reference>
<dbReference type="RefSeq" id="WP_047264272.1">
    <property type="nucleotide sequence ID" value="NZ_CP004021.1"/>
</dbReference>
<organism evidence="1 2">
    <name type="scientific">Candidatus Liberibacter africanus PTSAPSY</name>
    <dbReference type="NCBI Taxonomy" id="1277257"/>
    <lineage>
        <taxon>Bacteria</taxon>
        <taxon>Pseudomonadati</taxon>
        <taxon>Pseudomonadota</taxon>
        <taxon>Alphaproteobacteria</taxon>
        <taxon>Hyphomicrobiales</taxon>
        <taxon>Rhizobiaceae</taxon>
        <taxon>Liberibacter</taxon>
    </lineage>
</organism>
<dbReference type="KEGG" id="lau:G293_03180"/>
<dbReference type="EMBL" id="CP004021">
    <property type="protein sequence ID" value="AKK20264.1"/>
    <property type="molecule type" value="Genomic_DNA"/>
</dbReference>
<accession>A0A0G3I2Z8</accession>
<dbReference type="Pfam" id="PF07323">
    <property type="entry name" value="DUF1465"/>
    <property type="match status" value="1"/>
</dbReference>
<gene>
    <name evidence="1" type="ORF">G293_03180</name>
</gene>